<keyword evidence="4" id="KW-1185">Reference proteome</keyword>
<dbReference type="Proteomes" id="UP000697472">
    <property type="component" value="Unassembled WGS sequence"/>
</dbReference>
<evidence type="ECO:0000313" key="3">
    <source>
        <dbReference type="EMBL" id="MBM7642699.1"/>
    </source>
</evidence>
<dbReference type="Pfam" id="PF05532">
    <property type="entry name" value="CsbD"/>
    <property type="match status" value="1"/>
</dbReference>
<dbReference type="SUPFAM" id="SSF69047">
    <property type="entry name" value="Hypothetical protein YjbJ"/>
    <property type="match status" value="1"/>
</dbReference>
<name>A0ABS2PRP5_9STRE</name>
<evidence type="ECO:0000259" key="2">
    <source>
        <dbReference type="Pfam" id="PF05532"/>
    </source>
</evidence>
<organism evidence="3 4">
    <name type="scientific">Streptococcus loxodontisalivarius</name>
    <dbReference type="NCBI Taxonomy" id="1349415"/>
    <lineage>
        <taxon>Bacteria</taxon>
        <taxon>Bacillati</taxon>
        <taxon>Bacillota</taxon>
        <taxon>Bacilli</taxon>
        <taxon>Lactobacillales</taxon>
        <taxon>Streptococcaceae</taxon>
        <taxon>Streptococcus</taxon>
    </lineage>
</organism>
<comment type="similarity">
    <text evidence="1">Belongs to the UPF0337 (CsbD) family.</text>
</comment>
<dbReference type="InterPro" id="IPR008462">
    <property type="entry name" value="CsbD"/>
</dbReference>
<evidence type="ECO:0000256" key="1">
    <source>
        <dbReference type="ARBA" id="ARBA00009129"/>
    </source>
</evidence>
<evidence type="ECO:0000313" key="4">
    <source>
        <dbReference type="Proteomes" id="UP000697472"/>
    </source>
</evidence>
<gene>
    <name evidence="3" type="ORF">JOC28_000996</name>
</gene>
<sequence length="71" mass="7659">MSEEKLQAKLDQAKGALKEGFGKITGDTKTEVEGLVEKSVAKGKEFVEDAKDTVEGAVEGLKNAFNKDKED</sequence>
<protein>
    <submittedName>
        <fullName evidence="3">Uncharacterized protein YjbJ (UPF0337 family)</fullName>
    </submittedName>
</protein>
<dbReference type="EMBL" id="JAFBEH010000017">
    <property type="protein sequence ID" value="MBM7642699.1"/>
    <property type="molecule type" value="Genomic_DNA"/>
</dbReference>
<feature type="domain" description="CsbD-like" evidence="2">
    <location>
        <begin position="4"/>
        <end position="55"/>
    </location>
</feature>
<dbReference type="Gene3D" id="1.10.1470.10">
    <property type="entry name" value="YjbJ"/>
    <property type="match status" value="1"/>
</dbReference>
<comment type="caution">
    <text evidence="3">The sequence shown here is derived from an EMBL/GenBank/DDBJ whole genome shotgun (WGS) entry which is preliminary data.</text>
</comment>
<dbReference type="RefSeq" id="WP_205009539.1">
    <property type="nucleotide sequence ID" value="NZ_JAFBEH010000017.1"/>
</dbReference>
<accession>A0ABS2PRP5</accession>
<proteinExistence type="inferred from homology"/>
<reference evidence="3 4" key="1">
    <citation type="submission" date="2021-01" db="EMBL/GenBank/DDBJ databases">
        <title>Genomic Encyclopedia of Type Strains, Phase IV (KMG-IV): sequencing the most valuable type-strain genomes for metagenomic binning, comparative biology and taxonomic classification.</title>
        <authorList>
            <person name="Goeker M."/>
        </authorList>
    </citation>
    <scope>NUCLEOTIDE SEQUENCE [LARGE SCALE GENOMIC DNA]</scope>
    <source>
        <strain evidence="3 4">DSM 27382</strain>
    </source>
</reference>
<dbReference type="InterPro" id="IPR036629">
    <property type="entry name" value="YjbJ_sf"/>
</dbReference>